<evidence type="ECO:0000256" key="1">
    <source>
        <dbReference type="SAM" id="Phobius"/>
    </source>
</evidence>
<evidence type="ECO:0008006" key="4">
    <source>
        <dbReference type="Google" id="ProtNLM"/>
    </source>
</evidence>
<evidence type="ECO:0000313" key="2">
    <source>
        <dbReference type="EMBL" id="PKW27845.1"/>
    </source>
</evidence>
<proteinExistence type="predicted"/>
<name>A0A2N3YLV7_9MICO</name>
<dbReference type="InterPro" id="IPR049713">
    <property type="entry name" value="Pr6Pr-like"/>
</dbReference>
<gene>
    <name evidence="2" type="ORF">ATL31_2696</name>
</gene>
<evidence type="ECO:0000313" key="3">
    <source>
        <dbReference type="Proteomes" id="UP000233781"/>
    </source>
</evidence>
<sequence>MTHAPLVPSSRPARTLLALNAGVAWLGVALTTVISAAGGYRETMPPVGLYGSHPDGAAGVLSRVSDTLSYFTIWSNVVVALSATLLLVRPRDQGLVARVLRLDALLMITITAIVYQVLLAPTADVQGWSLLTDPMLHKVTPVLTVLAWVVAGPRGWVRGRLVPLALAVPLLWIAWMLLRGAVIGAYPYDFANVTALGYGAVARTLAAILVFGLAVASLYWGLDVALERITRRRRR</sequence>
<accession>A0A2N3YLV7</accession>
<dbReference type="AlphaFoldDB" id="A0A2N3YLV7"/>
<keyword evidence="1" id="KW-0812">Transmembrane</keyword>
<feature type="transmembrane region" description="Helical" evidence="1">
    <location>
        <begin position="164"/>
        <end position="186"/>
    </location>
</feature>
<keyword evidence="1" id="KW-0472">Membrane</keyword>
<feature type="transmembrane region" description="Helical" evidence="1">
    <location>
        <begin position="16"/>
        <end position="40"/>
    </location>
</feature>
<feature type="transmembrane region" description="Helical" evidence="1">
    <location>
        <begin position="139"/>
        <end position="157"/>
    </location>
</feature>
<feature type="transmembrane region" description="Helical" evidence="1">
    <location>
        <begin position="100"/>
        <end position="119"/>
    </location>
</feature>
<keyword evidence="1" id="KW-1133">Transmembrane helix</keyword>
<protein>
    <recommendedName>
        <fullName evidence="4">FAR-17a/AIG1-like protein</fullName>
    </recommendedName>
</protein>
<dbReference type="RefSeq" id="WP_101396210.1">
    <property type="nucleotide sequence ID" value="NZ_PJNE01000001.1"/>
</dbReference>
<dbReference type="EMBL" id="PJNE01000001">
    <property type="protein sequence ID" value="PKW27845.1"/>
    <property type="molecule type" value="Genomic_DNA"/>
</dbReference>
<feature type="transmembrane region" description="Helical" evidence="1">
    <location>
        <begin position="68"/>
        <end position="88"/>
    </location>
</feature>
<organism evidence="2 3">
    <name type="scientific">Phycicoccus duodecadis</name>
    <dbReference type="NCBI Taxonomy" id="173053"/>
    <lineage>
        <taxon>Bacteria</taxon>
        <taxon>Bacillati</taxon>
        <taxon>Actinomycetota</taxon>
        <taxon>Actinomycetes</taxon>
        <taxon>Micrococcales</taxon>
        <taxon>Intrasporangiaceae</taxon>
        <taxon>Phycicoccus</taxon>
    </lineage>
</organism>
<comment type="caution">
    <text evidence="2">The sequence shown here is derived from an EMBL/GenBank/DDBJ whole genome shotgun (WGS) entry which is preliminary data.</text>
</comment>
<dbReference type="NCBIfam" id="NF038065">
    <property type="entry name" value="Pr6Pr"/>
    <property type="match status" value="1"/>
</dbReference>
<dbReference type="Proteomes" id="UP000233781">
    <property type="component" value="Unassembled WGS sequence"/>
</dbReference>
<dbReference type="OrthoDB" id="9809977at2"/>
<keyword evidence="3" id="KW-1185">Reference proteome</keyword>
<reference evidence="2 3" key="1">
    <citation type="submission" date="2017-12" db="EMBL/GenBank/DDBJ databases">
        <title>Sequencing the genomes of 1000 Actinobacteria strains.</title>
        <authorList>
            <person name="Klenk H.-P."/>
        </authorList>
    </citation>
    <scope>NUCLEOTIDE SEQUENCE [LARGE SCALE GENOMIC DNA]</scope>
    <source>
        <strain evidence="2 3">DSM 12806</strain>
    </source>
</reference>
<feature type="transmembrane region" description="Helical" evidence="1">
    <location>
        <begin position="206"/>
        <end position="226"/>
    </location>
</feature>